<evidence type="ECO:0000256" key="8">
    <source>
        <dbReference type="ARBA" id="ARBA00022759"/>
    </source>
</evidence>
<dbReference type="Proteomes" id="UP000009328">
    <property type="component" value="Unassembled WGS sequence"/>
</dbReference>
<keyword evidence="11" id="KW-0695">RNA-directed DNA polymerase</keyword>
<dbReference type="Pfam" id="PF17917">
    <property type="entry name" value="RT_RNaseH"/>
    <property type="match status" value="1"/>
</dbReference>
<comment type="function">
    <text evidence="13">Reverse transcriptase/ribonuclease H (RT) is a multifunctional enzyme that catalyzes the conversion of the retro-elements RNA genome into dsDNA within the VLP. The enzyme displays a DNA polymerase activity that can copy either DNA or RNA templates, and a ribonuclease H (RNase H) activity that cleaves the RNA strand of RNA-DNA heteroduplexes during plus-strand synthesis and hydrolyzes RNA primers. The conversion leads to a linear dsDNA copy of the retrotransposon that includes long terminal repeats (LTRs) at both ends.</text>
</comment>
<dbReference type="PROSITE" id="PS50994">
    <property type="entry name" value="INTEGRASE"/>
    <property type="match status" value="1"/>
</dbReference>
<name>K0KSJ0_WICCF</name>
<dbReference type="InterPro" id="IPR041373">
    <property type="entry name" value="RT_RNaseH"/>
</dbReference>
<keyword evidence="18" id="KW-1185">Reference proteome</keyword>
<dbReference type="InterPro" id="IPR012337">
    <property type="entry name" value="RNaseH-like_sf"/>
</dbReference>
<dbReference type="EMBL" id="CAIF01000118">
    <property type="protein sequence ID" value="CCH44278.1"/>
    <property type="molecule type" value="Genomic_DNA"/>
</dbReference>
<dbReference type="PROSITE" id="PS50878">
    <property type="entry name" value="RT_POL"/>
    <property type="match status" value="1"/>
</dbReference>
<dbReference type="Gene3D" id="3.30.70.270">
    <property type="match status" value="1"/>
</dbReference>
<evidence type="ECO:0000256" key="13">
    <source>
        <dbReference type="ARBA" id="ARBA00025590"/>
    </source>
</evidence>
<evidence type="ECO:0000256" key="4">
    <source>
        <dbReference type="ARBA" id="ARBA00022490"/>
    </source>
</evidence>
<dbReference type="GO" id="GO:0015074">
    <property type="term" value="P:DNA integration"/>
    <property type="evidence" value="ECO:0007669"/>
    <property type="project" value="InterPro"/>
</dbReference>
<evidence type="ECO:0000256" key="6">
    <source>
        <dbReference type="ARBA" id="ARBA00022695"/>
    </source>
</evidence>
<protein>
    <submittedName>
        <fullName evidence="17">Gag-Pol polyprotein</fullName>
        <ecNumber evidence="17">3.1.26.4</ecNumber>
    </submittedName>
</protein>
<gene>
    <name evidence="17" type="ORF">BN7_3840</name>
</gene>
<dbReference type="GO" id="GO:0004523">
    <property type="term" value="F:RNA-DNA hybrid ribonuclease activity"/>
    <property type="evidence" value="ECO:0007669"/>
    <property type="project" value="UniProtKB-EC"/>
</dbReference>
<evidence type="ECO:0000313" key="18">
    <source>
        <dbReference type="Proteomes" id="UP000009328"/>
    </source>
</evidence>
<evidence type="ECO:0000256" key="2">
    <source>
        <dbReference type="ARBA" id="ARBA00004123"/>
    </source>
</evidence>
<feature type="domain" description="Integrase catalytic" evidence="16">
    <location>
        <begin position="787"/>
        <end position="949"/>
    </location>
</feature>
<dbReference type="InterPro" id="IPR043128">
    <property type="entry name" value="Rev_trsase/Diguanyl_cyclase"/>
</dbReference>
<accession>K0KSJ0</accession>
<keyword evidence="4" id="KW-0963">Cytoplasm</keyword>
<comment type="caution">
    <text evidence="17">The sequence shown here is derived from an EMBL/GenBank/DDBJ whole genome shotgun (WGS) entry which is preliminary data.</text>
</comment>
<comment type="subcellular location">
    <subcellularLocation>
        <location evidence="3">Cytoplasm</location>
    </subcellularLocation>
    <subcellularLocation>
        <location evidence="2">Nucleus</location>
    </subcellularLocation>
</comment>
<dbReference type="InParanoid" id="K0KSJ0"/>
<comment type="catalytic activity">
    <reaction evidence="1">
        <text>Endonucleolytic cleavage to 5'-phosphomonoester.</text>
        <dbReference type="EC" id="3.1.26.4"/>
    </reaction>
</comment>
<keyword evidence="10" id="KW-0694">RNA-binding</keyword>
<dbReference type="InterPro" id="IPR000477">
    <property type="entry name" value="RT_dom"/>
</dbReference>
<dbReference type="PANTHER" id="PTHR37984">
    <property type="entry name" value="PROTEIN CBG26694"/>
    <property type="match status" value="1"/>
</dbReference>
<dbReference type="InterPro" id="IPR043502">
    <property type="entry name" value="DNA/RNA_pol_sf"/>
</dbReference>
<dbReference type="GO" id="GO:0003723">
    <property type="term" value="F:RNA binding"/>
    <property type="evidence" value="ECO:0007669"/>
    <property type="project" value="UniProtKB-KW"/>
</dbReference>
<evidence type="ECO:0000256" key="14">
    <source>
        <dbReference type="ARBA" id="ARBA00025615"/>
    </source>
</evidence>
<dbReference type="Pfam" id="PF00078">
    <property type="entry name" value="RVT_1"/>
    <property type="match status" value="1"/>
</dbReference>
<evidence type="ECO:0000256" key="1">
    <source>
        <dbReference type="ARBA" id="ARBA00000077"/>
    </source>
</evidence>
<dbReference type="InterPro" id="IPR036397">
    <property type="entry name" value="RNaseH_sf"/>
</dbReference>
<dbReference type="GO" id="GO:0005634">
    <property type="term" value="C:nucleus"/>
    <property type="evidence" value="ECO:0007669"/>
    <property type="project" value="UniProtKB-SubCell"/>
</dbReference>
<evidence type="ECO:0000259" key="15">
    <source>
        <dbReference type="PROSITE" id="PS50878"/>
    </source>
</evidence>
<dbReference type="InterPro" id="IPR001584">
    <property type="entry name" value="Integrase_cat-core"/>
</dbReference>
<dbReference type="AlphaFoldDB" id="K0KSJ0"/>
<dbReference type="CDD" id="cd09274">
    <property type="entry name" value="RNase_HI_RT_Ty3"/>
    <property type="match status" value="1"/>
</dbReference>
<dbReference type="HOGENOM" id="CLU_009798_0_0_1"/>
<sequence length="1136" mass="129945">MISKKLVTIDFILNDQVTVELQCSHLQFAHPRYKIIVGLPDLSHYHYHITPQRTCFAGITVQDALHRVKKKNLQNIYHFGGEEDAFDLDFPTLYEIGIEDIQDGFNLTAAPHEIISIEEELFHKYPEVFNPSAHGQRNTGLTYNVQLMDGAKRIKQKSYPLNPSDEAVVLEFLEKAVKEGVLEEISSDNDLPVVPMFVTRNRNGKSRIVFDFRALNHYISSNYDFPVPQARDLLNAAANHQFHTTLDIKAAYTHINLTGDGIGVVSKFGTFKIAKMLFGLRSSPGVFNRCLHRVLSNVLKKYQNDEKVTINIYFDDISISSSGSEKFHKKVVDEVLEVFQQHHISLNKEKIQYCTTQLKYLGFCVENKVIKPDLDRFKVVQNWKPPTTASEAKHVSGFFNYFHSYLGIDVSKLLKPFYTFKPEEAALRDRNFTILQDALINRCSVFMYDAQKPVTIMVDSSLVGGGGVLLQANALGQLVPIRFCSFSYTPTQCRYPIIDLEFLSLITVVDKFSAYLNDKVTVYSDNSTVCSLVNSSNLNNRLLRFIERFSCYNINLKKIAGNNNIADILSRYQVENSGEKAIDEAVLSGASDVRLPGVKATLDVLDILQLDEFVDDPIENQLFEIDSREFAVENDMLNHFWTPILDHEENLENFYHFTDSTEKQTEKPSNGDHDVQNINEVANSSVTETATKLIEKGLDATVKDDQIYIFTNKEWKKFIADSELLSLFDRLHAATHASVIVLLHLLHDKGLYNPDSRLLAINSVRKCSRCSMFAYYPVNDTPLNIIPLAKPLNRWHLDYIGPFKSDNQPQMVKMEYILTAIDHTTGFNLCLCCPAPTATHVMLMVYTIISIFGPPSVILSDNASCFHSFKSTNDAFLKKFGIDYHFSSSLHPRSNGKNERFNRSFKSLLKQLGDLDSYWHLNTDLAAFLNNCKPNMYGYSPLYLATGRKLDDLSTVAAKLATEIPQSQFSVNRDPSLQLNHLGFKLKDLGSEPENDDERELMDAISYRVAKLEEVRLDTDKLQDLKYKARKASILNDHKTLSQYAIGEYVFKRRQKKTKNEWGFDGPYIVKRVLENAYVLENLDGKELKFTYNFKDLRPCFQYFNDPVRTILDWTSTYSEIQRDYVNRELQRITEE</sequence>
<reference evidence="17 18" key="1">
    <citation type="journal article" date="2012" name="Eukaryot. Cell">
        <title>Draft genome sequence of Wickerhamomyces ciferrii NRRL Y-1031 F-60-10.</title>
        <authorList>
            <person name="Schneider J."/>
            <person name="Andrea H."/>
            <person name="Blom J."/>
            <person name="Jaenicke S."/>
            <person name="Ruckert C."/>
            <person name="Schorsch C."/>
            <person name="Szczepanowski R."/>
            <person name="Farwick M."/>
            <person name="Goesmann A."/>
            <person name="Puhler A."/>
            <person name="Schaffer S."/>
            <person name="Tauch A."/>
            <person name="Kohler T."/>
            <person name="Brinkrolf K."/>
        </authorList>
    </citation>
    <scope>NUCLEOTIDE SEQUENCE [LARGE SCALE GENOMIC DNA]</scope>
    <source>
        <strain evidence="18">ATCC 14091 / BCRC 22168 / CBS 111 / JCM 3599 / NBRC 0793 / NRRL Y-1031 F-60-10</strain>
    </source>
</reference>
<organism evidence="17 18">
    <name type="scientific">Wickerhamomyces ciferrii (strain ATCC 14091 / BCRC 22168 / CBS 111 / JCM 3599 / NBRC 0793 / NRRL Y-1031 F-60-10)</name>
    <name type="common">Yeast</name>
    <name type="synonym">Pichia ciferrii</name>
    <dbReference type="NCBI Taxonomy" id="1206466"/>
    <lineage>
        <taxon>Eukaryota</taxon>
        <taxon>Fungi</taxon>
        <taxon>Dikarya</taxon>
        <taxon>Ascomycota</taxon>
        <taxon>Saccharomycotina</taxon>
        <taxon>Saccharomycetes</taxon>
        <taxon>Phaffomycetales</taxon>
        <taxon>Wickerhamomycetaceae</taxon>
        <taxon>Wickerhamomyces</taxon>
    </lineage>
</organism>
<dbReference type="Gene3D" id="3.30.420.10">
    <property type="entry name" value="Ribonuclease H-like superfamily/Ribonuclease H"/>
    <property type="match status" value="1"/>
</dbReference>
<comment type="function">
    <text evidence="14">Integrase (IN) targets the VLP to the nucleus, where a subparticle preintegration complex (PIC) containing at least integrase and the newly synthesized dsDNA copy of the retrotransposon must transit the nuclear membrane. Once in the nucleus, integrase performs the integration of the dsDNA into the host genome.</text>
</comment>
<keyword evidence="12" id="KW-0539">Nucleus</keyword>
<dbReference type="EC" id="3.1.26.4" evidence="17"/>
<dbReference type="GO" id="GO:0003964">
    <property type="term" value="F:RNA-directed DNA polymerase activity"/>
    <property type="evidence" value="ECO:0007669"/>
    <property type="project" value="UniProtKB-KW"/>
</dbReference>
<evidence type="ECO:0000313" key="17">
    <source>
        <dbReference type="EMBL" id="CCH44278.1"/>
    </source>
</evidence>
<keyword evidence="5" id="KW-0808">Transferase</keyword>
<keyword evidence="8" id="KW-0255">Endonuclease</keyword>
<evidence type="ECO:0000256" key="3">
    <source>
        <dbReference type="ARBA" id="ARBA00004496"/>
    </source>
</evidence>
<proteinExistence type="predicted"/>
<evidence type="ECO:0000256" key="11">
    <source>
        <dbReference type="ARBA" id="ARBA00022918"/>
    </source>
</evidence>
<keyword evidence="7" id="KW-0540">Nuclease</keyword>
<evidence type="ECO:0000256" key="7">
    <source>
        <dbReference type="ARBA" id="ARBA00022722"/>
    </source>
</evidence>
<evidence type="ECO:0000256" key="12">
    <source>
        <dbReference type="ARBA" id="ARBA00023242"/>
    </source>
</evidence>
<evidence type="ECO:0000259" key="16">
    <source>
        <dbReference type="PROSITE" id="PS50994"/>
    </source>
</evidence>
<dbReference type="eggNOG" id="KOG0017">
    <property type="taxonomic scope" value="Eukaryota"/>
</dbReference>
<evidence type="ECO:0000256" key="9">
    <source>
        <dbReference type="ARBA" id="ARBA00022801"/>
    </source>
</evidence>
<evidence type="ECO:0000256" key="5">
    <source>
        <dbReference type="ARBA" id="ARBA00022679"/>
    </source>
</evidence>
<dbReference type="GO" id="GO:0005737">
    <property type="term" value="C:cytoplasm"/>
    <property type="evidence" value="ECO:0007669"/>
    <property type="project" value="UniProtKB-SubCell"/>
</dbReference>
<dbReference type="InterPro" id="IPR050951">
    <property type="entry name" value="Retrovirus_Pol_polyprotein"/>
</dbReference>
<dbReference type="PANTHER" id="PTHR37984:SF5">
    <property type="entry name" value="PROTEIN NYNRIN-LIKE"/>
    <property type="match status" value="1"/>
</dbReference>
<dbReference type="STRING" id="1206466.K0KSJ0"/>
<dbReference type="SUPFAM" id="SSF56672">
    <property type="entry name" value="DNA/RNA polymerases"/>
    <property type="match status" value="1"/>
</dbReference>
<keyword evidence="9 17" id="KW-0378">Hydrolase</keyword>
<feature type="domain" description="Reverse transcriptase" evidence="15">
    <location>
        <begin position="179"/>
        <end position="365"/>
    </location>
</feature>
<dbReference type="Gene3D" id="3.10.10.10">
    <property type="entry name" value="HIV Type 1 Reverse Transcriptase, subunit A, domain 1"/>
    <property type="match status" value="1"/>
</dbReference>
<evidence type="ECO:0000256" key="10">
    <source>
        <dbReference type="ARBA" id="ARBA00022884"/>
    </source>
</evidence>
<dbReference type="SUPFAM" id="SSF53098">
    <property type="entry name" value="Ribonuclease H-like"/>
    <property type="match status" value="1"/>
</dbReference>
<keyword evidence="6" id="KW-0548">Nucleotidyltransferase</keyword>